<accession>A0A1F6BK63</accession>
<evidence type="ECO:0000256" key="1">
    <source>
        <dbReference type="SAM" id="Phobius"/>
    </source>
</evidence>
<organism evidence="3 4">
    <name type="scientific">Candidatus Jorgensenbacteria bacterium GWA1_54_12</name>
    <dbReference type="NCBI Taxonomy" id="1798468"/>
    <lineage>
        <taxon>Bacteria</taxon>
        <taxon>Candidatus Joergenseniibacteriota</taxon>
    </lineage>
</organism>
<reference evidence="3 4" key="1">
    <citation type="journal article" date="2016" name="Nat. Commun.">
        <title>Thousands of microbial genomes shed light on interconnected biogeochemical processes in an aquifer system.</title>
        <authorList>
            <person name="Anantharaman K."/>
            <person name="Brown C.T."/>
            <person name="Hug L.A."/>
            <person name="Sharon I."/>
            <person name="Castelle C.J."/>
            <person name="Probst A.J."/>
            <person name="Thomas B.C."/>
            <person name="Singh A."/>
            <person name="Wilkins M.J."/>
            <person name="Karaoz U."/>
            <person name="Brodie E.L."/>
            <person name="Williams K.H."/>
            <person name="Hubbard S.S."/>
            <person name="Banfield J.F."/>
        </authorList>
    </citation>
    <scope>NUCLEOTIDE SEQUENCE [LARGE SCALE GENOMIC DNA]</scope>
</reference>
<keyword evidence="1" id="KW-0812">Transmembrane</keyword>
<sequence>MDISVFVEQVQAFLRAAMNAWWLVVPSFLVIVLVNVWVWYREEKFRKSVTWVMLEMVPAREVAQTPKAMEQVFAVMHGMWSGGLSFADKWWKGVVERWASFEIVGRAGSVHFYVRVPEVYRDMVEAAVYAHYPETEIRLIQPEDDYVRGFPADLPSDEYDVWGSEFVLGKEAPYPIRTYPSFESIVEEQRVDPIAGITEVMSRLENTEAIWLQFIIRGTGNDWTKKTRDVIDEIRGKKKPEEKKLGAQAGALFDSGFTFLQNLAKAPLTLPTWDEKKEEKKEERPLEGYRHLVEAVEHKVEKLGFETTIRFLYVDRKDAFTPSNAAAVLGTFRQFNTWALNYVRPNIKAMTIAKQPFKKKKILIKKRRLYRNYRVREMTIPVSVFNIEELATMYHFPMTGVKSPTLRRVETRRGSPPPDLPIV</sequence>
<dbReference type="Pfam" id="PF26449">
    <property type="entry name" value="DUF8128"/>
    <property type="match status" value="1"/>
</dbReference>
<feature type="transmembrane region" description="Helical" evidence="1">
    <location>
        <begin position="20"/>
        <end position="40"/>
    </location>
</feature>
<dbReference type="EMBL" id="MFKH01000015">
    <property type="protein sequence ID" value="OGG37268.1"/>
    <property type="molecule type" value="Genomic_DNA"/>
</dbReference>
<keyword evidence="1" id="KW-1133">Transmembrane helix</keyword>
<dbReference type="InterPro" id="IPR058441">
    <property type="entry name" value="DUF8128"/>
</dbReference>
<proteinExistence type="predicted"/>
<gene>
    <name evidence="3" type="ORF">A2110_01335</name>
</gene>
<evidence type="ECO:0000259" key="2">
    <source>
        <dbReference type="Pfam" id="PF26449"/>
    </source>
</evidence>
<protein>
    <recommendedName>
        <fullName evidence="2">DUF8128 domain-containing protein</fullName>
    </recommendedName>
</protein>
<keyword evidence="1" id="KW-0472">Membrane</keyword>
<dbReference type="AlphaFoldDB" id="A0A1F6BK63"/>
<feature type="domain" description="DUF8128" evidence="2">
    <location>
        <begin position="65"/>
        <end position="399"/>
    </location>
</feature>
<evidence type="ECO:0000313" key="4">
    <source>
        <dbReference type="Proteomes" id="UP000176273"/>
    </source>
</evidence>
<name>A0A1F6BK63_9BACT</name>
<dbReference type="STRING" id="1798468.A2110_01335"/>
<comment type="caution">
    <text evidence="3">The sequence shown here is derived from an EMBL/GenBank/DDBJ whole genome shotgun (WGS) entry which is preliminary data.</text>
</comment>
<dbReference type="Proteomes" id="UP000176273">
    <property type="component" value="Unassembled WGS sequence"/>
</dbReference>
<evidence type="ECO:0000313" key="3">
    <source>
        <dbReference type="EMBL" id="OGG37268.1"/>
    </source>
</evidence>